<evidence type="ECO:0000313" key="1">
    <source>
        <dbReference type="EMBL" id="KAJ9687271.1"/>
    </source>
</evidence>
<sequence>MVNLVSGKPVWEDCDVDTLFRIGFFDELPKFPAQLSDLGSIPRSILDCFKFSDDDDEETKLNPNFAPKNLVSTHDRIRKLASNKGLYIIFIPQLHHRSIPRLVLNCFNFSDDDDEEIELNPNFAPKNSVSAHDRIQKLASNRGLVWESEDWMDVRTWICDRAKATVASCCRDEGEGINLAYSNFIGK</sequence>
<keyword evidence="2" id="KW-1185">Reference proteome</keyword>
<gene>
    <name evidence="1" type="ORF">PVL29_015948</name>
</gene>
<dbReference type="EMBL" id="JARBHA010000012">
    <property type="protein sequence ID" value="KAJ9687271.1"/>
    <property type="molecule type" value="Genomic_DNA"/>
</dbReference>
<dbReference type="Proteomes" id="UP001168098">
    <property type="component" value="Unassembled WGS sequence"/>
</dbReference>
<dbReference type="AlphaFoldDB" id="A0AA38ZDZ7"/>
<reference evidence="1 2" key="1">
    <citation type="journal article" date="2023" name="BMC Biotechnol.">
        <title>Vitis rotundifolia cv Carlos genome sequencing.</title>
        <authorList>
            <person name="Huff M."/>
            <person name="Hulse-Kemp A."/>
            <person name="Scheffler B."/>
            <person name="Youngblood R."/>
            <person name="Simpson S."/>
            <person name="Babiker E."/>
            <person name="Staton M."/>
        </authorList>
    </citation>
    <scope>NUCLEOTIDE SEQUENCE [LARGE SCALE GENOMIC DNA]</scope>
    <source>
        <tissue evidence="1">Leaf</tissue>
    </source>
</reference>
<proteinExistence type="predicted"/>
<protein>
    <submittedName>
        <fullName evidence="1">Uncharacterized protein</fullName>
    </submittedName>
</protein>
<evidence type="ECO:0000313" key="2">
    <source>
        <dbReference type="Proteomes" id="UP001168098"/>
    </source>
</evidence>
<organism evidence="1 2">
    <name type="scientific">Vitis rotundifolia</name>
    <name type="common">Muscadine grape</name>
    <dbReference type="NCBI Taxonomy" id="103349"/>
    <lineage>
        <taxon>Eukaryota</taxon>
        <taxon>Viridiplantae</taxon>
        <taxon>Streptophyta</taxon>
        <taxon>Embryophyta</taxon>
        <taxon>Tracheophyta</taxon>
        <taxon>Spermatophyta</taxon>
        <taxon>Magnoliopsida</taxon>
        <taxon>eudicotyledons</taxon>
        <taxon>Gunneridae</taxon>
        <taxon>Pentapetalae</taxon>
        <taxon>rosids</taxon>
        <taxon>Vitales</taxon>
        <taxon>Vitaceae</taxon>
        <taxon>Viteae</taxon>
        <taxon>Vitis</taxon>
    </lineage>
</organism>
<accession>A0AA38ZDZ7</accession>
<comment type="caution">
    <text evidence="1">The sequence shown here is derived from an EMBL/GenBank/DDBJ whole genome shotgun (WGS) entry which is preliminary data.</text>
</comment>
<name>A0AA38ZDZ7_VITRO</name>